<dbReference type="Pfam" id="PF03466">
    <property type="entry name" value="LysR_substrate"/>
    <property type="match status" value="1"/>
</dbReference>
<name>A0A7X0SQ71_9BACL</name>
<dbReference type="Pfam" id="PF00126">
    <property type="entry name" value="HTH_1"/>
    <property type="match status" value="1"/>
</dbReference>
<dbReference type="Gene3D" id="3.40.190.10">
    <property type="entry name" value="Periplasmic binding protein-like II"/>
    <property type="match status" value="2"/>
</dbReference>
<feature type="domain" description="HTH lysR-type" evidence="5">
    <location>
        <begin position="1"/>
        <end position="58"/>
    </location>
</feature>
<evidence type="ECO:0000259" key="5">
    <source>
        <dbReference type="PROSITE" id="PS50931"/>
    </source>
</evidence>
<gene>
    <name evidence="6" type="ORF">H7C18_24740</name>
</gene>
<dbReference type="EMBL" id="JACJVO010000032">
    <property type="protein sequence ID" value="MBB6734135.1"/>
    <property type="molecule type" value="Genomic_DNA"/>
</dbReference>
<keyword evidence="7" id="KW-1185">Reference proteome</keyword>
<dbReference type="PROSITE" id="PS50931">
    <property type="entry name" value="HTH_LYSR"/>
    <property type="match status" value="1"/>
</dbReference>
<dbReference type="GO" id="GO:0032993">
    <property type="term" value="C:protein-DNA complex"/>
    <property type="evidence" value="ECO:0007669"/>
    <property type="project" value="TreeGrafter"/>
</dbReference>
<reference evidence="6 7" key="1">
    <citation type="submission" date="2020-08" db="EMBL/GenBank/DDBJ databases">
        <title>Cohnella phylogeny.</title>
        <authorList>
            <person name="Dunlap C."/>
        </authorList>
    </citation>
    <scope>NUCLEOTIDE SEQUENCE [LARGE SCALE GENOMIC DNA]</scope>
    <source>
        <strain evidence="6 7">CBP 2801</strain>
    </source>
</reference>
<organism evidence="6 7">
    <name type="scientific">Cohnella zeiphila</name>
    <dbReference type="NCBI Taxonomy" id="2761120"/>
    <lineage>
        <taxon>Bacteria</taxon>
        <taxon>Bacillati</taxon>
        <taxon>Bacillota</taxon>
        <taxon>Bacilli</taxon>
        <taxon>Bacillales</taxon>
        <taxon>Paenibacillaceae</taxon>
        <taxon>Cohnella</taxon>
    </lineage>
</organism>
<protein>
    <submittedName>
        <fullName evidence="6">LysR family transcriptional regulator</fullName>
    </submittedName>
</protein>
<dbReference type="PANTHER" id="PTHR30346">
    <property type="entry name" value="TRANSCRIPTIONAL DUAL REGULATOR HCAR-RELATED"/>
    <property type="match status" value="1"/>
</dbReference>
<dbReference type="PRINTS" id="PR00039">
    <property type="entry name" value="HTHLYSR"/>
</dbReference>
<dbReference type="Proteomes" id="UP000564644">
    <property type="component" value="Unassembled WGS sequence"/>
</dbReference>
<sequence length="294" mass="33075">MQVEWFKSFTETVKRKSLSKAAESLNLTQPAISKHIRNLELVYGMELFRRGSAGVELTAAGRLFLERIAPVVEAIDAVGDEMRSLAERPRFTLGSLPSVAAQVLPGRLRDYNAAGYPLSVNVRGTSEELAAALLEGTFDAVLIDAEYAGGRLWSRELFAEDYVVILPPRHRFRRRRALRTEELKDETFVFVNHCDSCKRFVTAAARYGFVPHTRMELDNNDYMLGIMAMGTDITVLPRLFGYQAERLGLHVVPLQEEHLRRTIALAARTPVTGARIYRMLDASRMQEAETSLQG</sequence>
<evidence type="ECO:0000256" key="3">
    <source>
        <dbReference type="ARBA" id="ARBA00023125"/>
    </source>
</evidence>
<evidence type="ECO:0000256" key="1">
    <source>
        <dbReference type="ARBA" id="ARBA00009437"/>
    </source>
</evidence>
<evidence type="ECO:0000313" key="6">
    <source>
        <dbReference type="EMBL" id="MBB6734135.1"/>
    </source>
</evidence>
<dbReference type="GO" id="GO:0003677">
    <property type="term" value="F:DNA binding"/>
    <property type="evidence" value="ECO:0007669"/>
    <property type="project" value="UniProtKB-KW"/>
</dbReference>
<comment type="caution">
    <text evidence="6">The sequence shown here is derived from an EMBL/GenBank/DDBJ whole genome shotgun (WGS) entry which is preliminary data.</text>
</comment>
<keyword evidence="3" id="KW-0238">DNA-binding</keyword>
<dbReference type="Gene3D" id="1.10.10.10">
    <property type="entry name" value="Winged helix-like DNA-binding domain superfamily/Winged helix DNA-binding domain"/>
    <property type="match status" value="1"/>
</dbReference>
<proteinExistence type="inferred from homology"/>
<dbReference type="RefSeq" id="WP_185131785.1">
    <property type="nucleotide sequence ID" value="NZ_JACJVO010000032.1"/>
</dbReference>
<evidence type="ECO:0000256" key="2">
    <source>
        <dbReference type="ARBA" id="ARBA00023015"/>
    </source>
</evidence>
<dbReference type="GO" id="GO:0003700">
    <property type="term" value="F:DNA-binding transcription factor activity"/>
    <property type="evidence" value="ECO:0007669"/>
    <property type="project" value="InterPro"/>
</dbReference>
<dbReference type="CDD" id="cd05466">
    <property type="entry name" value="PBP2_LTTR_substrate"/>
    <property type="match status" value="1"/>
</dbReference>
<dbReference type="AlphaFoldDB" id="A0A7X0SQ71"/>
<dbReference type="InterPro" id="IPR000847">
    <property type="entry name" value="LysR_HTH_N"/>
</dbReference>
<dbReference type="InterPro" id="IPR005119">
    <property type="entry name" value="LysR_subst-bd"/>
</dbReference>
<dbReference type="PANTHER" id="PTHR30346:SF0">
    <property type="entry name" value="HCA OPERON TRANSCRIPTIONAL ACTIVATOR HCAR"/>
    <property type="match status" value="1"/>
</dbReference>
<dbReference type="SUPFAM" id="SSF53850">
    <property type="entry name" value="Periplasmic binding protein-like II"/>
    <property type="match status" value="1"/>
</dbReference>
<keyword evidence="2" id="KW-0805">Transcription regulation</keyword>
<dbReference type="SUPFAM" id="SSF46785">
    <property type="entry name" value="Winged helix' DNA-binding domain"/>
    <property type="match status" value="1"/>
</dbReference>
<comment type="similarity">
    <text evidence="1">Belongs to the LysR transcriptional regulatory family.</text>
</comment>
<dbReference type="InterPro" id="IPR036388">
    <property type="entry name" value="WH-like_DNA-bd_sf"/>
</dbReference>
<dbReference type="InterPro" id="IPR036390">
    <property type="entry name" value="WH_DNA-bd_sf"/>
</dbReference>
<evidence type="ECO:0000256" key="4">
    <source>
        <dbReference type="ARBA" id="ARBA00023163"/>
    </source>
</evidence>
<accession>A0A7X0SQ71</accession>
<keyword evidence="4" id="KW-0804">Transcription</keyword>
<evidence type="ECO:0000313" key="7">
    <source>
        <dbReference type="Proteomes" id="UP000564644"/>
    </source>
</evidence>